<keyword evidence="1" id="KW-0812">Transmembrane</keyword>
<evidence type="ECO:0000313" key="3">
    <source>
        <dbReference type="Proteomes" id="UP000799444"/>
    </source>
</evidence>
<name>A0A9P4V4A8_9PLEO</name>
<protein>
    <recommendedName>
        <fullName evidence="4">Glycosyltransferase family 8 protein</fullName>
    </recommendedName>
</protein>
<evidence type="ECO:0000313" key="2">
    <source>
        <dbReference type="EMBL" id="KAF2736201.1"/>
    </source>
</evidence>
<sequence length="383" mass="43402">MILTQSQVSAVFSAGIVFVFTVVLFLSGYVLQQRTVHSLQAAIRPRLPKPLPAPKPIQPPTLDVKWARPIGAHPEGDEKLQHFMAEQALDWSRLGYVQVVREPLELCSAVMLLADLHKMRSPAKRILLFPRAWLRQMEDETAVDMYTTRRLLKTAVRMHGVTLMPMETIVDGADESLASSYSLASLYSLTTYERLVYLQQPGSLVDPSALDSLLAFSRSEPMAAYPATAEREDMSTSLLIVHPSDKDFRRLKEARTSQAMTDLELFRKAFTTPNSLISEWSLSMGNVVYDSHQLRDAIDGFNATVFEAATTFVRFSDPEIPGPEYDLPFYERMALRPKNEEAREAWGKLYDRFRQRRMEVCGLDLETYSRPGQADEEDEGTEV</sequence>
<keyword evidence="1" id="KW-1133">Transmembrane helix</keyword>
<comment type="caution">
    <text evidence="2">The sequence shown here is derived from an EMBL/GenBank/DDBJ whole genome shotgun (WGS) entry which is preliminary data.</text>
</comment>
<dbReference type="OrthoDB" id="5367275at2759"/>
<evidence type="ECO:0000256" key="1">
    <source>
        <dbReference type="SAM" id="Phobius"/>
    </source>
</evidence>
<keyword evidence="3" id="KW-1185">Reference proteome</keyword>
<feature type="transmembrane region" description="Helical" evidence="1">
    <location>
        <begin position="12"/>
        <end position="31"/>
    </location>
</feature>
<evidence type="ECO:0008006" key="4">
    <source>
        <dbReference type="Google" id="ProtNLM"/>
    </source>
</evidence>
<accession>A0A9P4V4A8</accession>
<proteinExistence type="predicted"/>
<dbReference type="Proteomes" id="UP000799444">
    <property type="component" value="Unassembled WGS sequence"/>
</dbReference>
<keyword evidence="1" id="KW-0472">Membrane</keyword>
<gene>
    <name evidence="2" type="ORF">EJ04DRAFT_511199</name>
</gene>
<dbReference type="AlphaFoldDB" id="A0A9P4V4A8"/>
<dbReference type="EMBL" id="ML996127">
    <property type="protein sequence ID" value="KAF2736201.1"/>
    <property type="molecule type" value="Genomic_DNA"/>
</dbReference>
<organism evidence="2 3">
    <name type="scientific">Polyplosphaeria fusca</name>
    <dbReference type="NCBI Taxonomy" id="682080"/>
    <lineage>
        <taxon>Eukaryota</taxon>
        <taxon>Fungi</taxon>
        <taxon>Dikarya</taxon>
        <taxon>Ascomycota</taxon>
        <taxon>Pezizomycotina</taxon>
        <taxon>Dothideomycetes</taxon>
        <taxon>Pleosporomycetidae</taxon>
        <taxon>Pleosporales</taxon>
        <taxon>Tetraplosphaeriaceae</taxon>
        <taxon>Polyplosphaeria</taxon>
    </lineage>
</organism>
<reference evidence="2" key="1">
    <citation type="journal article" date="2020" name="Stud. Mycol.">
        <title>101 Dothideomycetes genomes: a test case for predicting lifestyles and emergence of pathogens.</title>
        <authorList>
            <person name="Haridas S."/>
            <person name="Albert R."/>
            <person name="Binder M."/>
            <person name="Bloem J."/>
            <person name="Labutti K."/>
            <person name="Salamov A."/>
            <person name="Andreopoulos B."/>
            <person name="Baker S."/>
            <person name="Barry K."/>
            <person name="Bills G."/>
            <person name="Bluhm B."/>
            <person name="Cannon C."/>
            <person name="Castanera R."/>
            <person name="Culley D."/>
            <person name="Daum C."/>
            <person name="Ezra D."/>
            <person name="Gonzalez J."/>
            <person name="Henrissat B."/>
            <person name="Kuo A."/>
            <person name="Liang C."/>
            <person name="Lipzen A."/>
            <person name="Lutzoni F."/>
            <person name="Magnuson J."/>
            <person name="Mondo S."/>
            <person name="Nolan M."/>
            <person name="Ohm R."/>
            <person name="Pangilinan J."/>
            <person name="Park H.-J."/>
            <person name="Ramirez L."/>
            <person name="Alfaro M."/>
            <person name="Sun H."/>
            <person name="Tritt A."/>
            <person name="Yoshinaga Y."/>
            <person name="Zwiers L.-H."/>
            <person name="Turgeon B."/>
            <person name="Goodwin S."/>
            <person name="Spatafora J."/>
            <person name="Crous P."/>
            <person name="Grigoriev I."/>
        </authorList>
    </citation>
    <scope>NUCLEOTIDE SEQUENCE</scope>
    <source>
        <strain evidence="2">CBS 125425</strain>
    </source>
</reference>